<comment type="caution">
    <text evidence="2">The sequence shown here is derived from an EMBL/GenBank/DDBJ whole genome shotgun (WGS) entry which is preliminary data.</text>
</comment>
<evidence type="ECO:0000313" key="3">
    <source>
        <dbReference type="Proteomes" id="UP000176300"/>
    </source>
</evidence>
<feature type="domain" description="NYN" evidence="1">
    <location>
        <begin position="7"/>
        <end position="144"/>
    </location>
</feature>
<dbReference type="Proteomes" id="UP000176300">
    <property type="component" value="Unassembled WGS sequence"/>
</dbReference>
<gene>
    <name evidence="2" type="ORF">A2373_00165</name>
</gene>
<dbReference type="PANTHER" id="PTHR35458:SF8">
    <property type="entry name" value="SLR0650 PROTEIN"/>
    <property type="match status" value="1"/>
</dbReference>
<dbReference type="InterPro" id="IPR047140">
    <property type="entry name" value="LabA"/>
</dbReference>
<dbReference type="Pfam" id="PF01936">
    <property type="entry name" value="NYN"/>
    <property type="match status" value="1"/>
</dbReference>
<dbReference type="EMBL" id="MFQS01000024">
    <property type="protein sequence ID" value="OGH82998.1"/>
    <property type="molecule type" value="Genomic_DNA"/>
</dbReference>
<name>A0A1F6NGR0_9BACT</name>
<dbReference type="Gene3D" id="3.40.50.1010">
    <property type="entry name" value="5'-nuclease"/>
    <property type="match status" value="1"/>
</dbReference>
<evidence type="ECO:0000259" key="1">
    <source>
        <dbReference type="Pfam" id="PF01936"/>
    </source>
</evidence>
<dbReference type="AlphaFoldDB" id="A0A1F6NGR0"/>
<dbReference type="GO" id="GO:0004540">
    <property type="term" value="F:RNA nuclease activity"/>
    <property type="evidence" value="ECO:0007669"/>
    <property type="project" value="InterPro"/>
</dbReference>
<dbReference type="PANTHER" id="PTHR35458">
    <property type="entry name" value="SLR0755 PROTEIN"/>
    <property type="match status" value="1"/>
</dbReference>
<accession>A0A1F6NGR0</accession>
<evidence type="ECO:0000313" key="2">
    <source>
        <dbReference type="EMBL" id="OGH82998.1"/>
    </source>
</evidence>
<dbReference type="InterPro" id="IPR021139">
    <property type="entry name" value="NYN"/>
</dbReference>
<organism evidence="2 3">
    <name type="scientific">Candidatus Magasanikbacteria bacterium RIFOXYB1_FULL_40_15</name>
    <dbReference type="NCBI Taxonomy" id="1798697"/>
    <lineage>
        <taxon>Bacteria</taxon>
        <taxon>Candidatus Magasanikiibacteriota</taxon>
    </lineage>
</organism>
<reference evidence="2 3" key="1">
    <citation type="journal article" date="2016" name="Nat. Commun.">
        <title>Thousands of microbial genomes shed light on interconnected biogeochemical processes in an aquifer system.</title>
        <authorList>
            <person name="Anantharaman K."/>
            <person name="Brown C.T."/>
            <person name="Hug L.A."/>
            <person name="Sharon I."/>
            <person name="Castelle C.J."/>
            <person name="Probst A.J."/>
            <person name="Thomas B.C."/>
            <person name="Singh A."/>
            <person name="Wilkins M.J."/>
            <person name="Karaoz U."/>
            <person name="Brodie E.L."/>
            <person name="Williams K.H."/>
            <person name="Hubbard S.S."/>
            <person name="Banfield J.F."/>
        </authorList>
    </citation>
    <scope>NUCLEOTIDE SEQUENCE [LARGE SCALE GENOMIC DNA]</scope>
</reference>
<sequence>MNKNYAFIDSQNLNLGTQSLGWKLDYNRFRVYLKEKYKVGVAYLFIGYIPENQDLYDSLQKAGFVLKFKPVLPNKDGGHKGNVDADLVLQTMIDFYEKNFEKALIVSSDGDFYSLAKFLYKNNRLEIVMSPHKSTCSTLLKKTAKERIVFMDNLKKKLAYKRKNTV</sequence>
<protein>
    <recommendedName>
        <fullName evidence="1">NYN domain-containing protein</fullName>
    </recommendedName>
</protein>
<proteinExistence type="predicted"/>
<dbReference type="STRING" id="1798697.A2373_00165"/>